<protein>
    <submittedName>
        <fullName evidence="1">Uncharacterized protein</fullName>
    </submittedName>
</protein>
<dbReference type="Proteomes" id="UP000536711">
    <property type="component" value="Unassembled WGS sequence"/>
</dbReference>
<evidence type="ECO:0000313" key="1">
    <source>
        <dbReference type="EMBL" id="KAF4443027.1"/>
    </source>
</evidence>
<evidence type="ECO:0000313" key="2">
    <source>
        <dbReference type="Proteomes" id="UP000536711"/>
    </source>
</evidence>
<comment type="caution">
    <text evidence="1">The sequence shown here is derived from an EMBL/GenBank/DDBJ whole genome shotgun (WGS) entry which is preliminary data.</text>
</comment>
<name>A0A8H4NZA3_9HYPO</name>
<accession>A0A8H4NZA3</accession>
<dbReference type="OrthoDB" id="5343483at2759"/>
<gene>
    <name evidence="1" type="ORF">FACUT_1580</name>
</gene>
<organism evidence="1 2">
    <name type="scientific">Fusarium acutatum</name>
    <dbReference type="NCBI Taxonomy" id="78861"/>
    <lineage>
        <taxon>Eukaryota</taxon>
        <taxon>Fungi</taxon>
        <taxon>Dikarya</taxon>
        <taxon>Ascomycota</taxon>
        <taxon>Pezizomycotina</taxon>
        <taxon>Sordariomycetes</taxon>
        <taxon>Hypocreomycetidae</taxon>
        <taxon>Hypocreales</taxon>
        <taxon>Nectriaceae</taxon>
        <taxon>Fusarium</taxon>
        <taxon>Fusarium fujikuroi species complex</taxon>
    </lineage>
</organism>
<keyword evidence="2" id="KW-1185">Reference proteome</keyword>
<sequence>MPGSENRSLHALSVENPCFQAYPLLWTAHHLELVGCQFLEVEAASDSQGHHAQQDGRLTYYATRLATTPVQNMKLHYVRSLFRGTGILEYVRVSAAFHYGGRLVHVPQCSAFRIAGHIEVPHPEPIIGYYSYNADEGRSVRFTARAGPPGTWNIPIQQLYARRLARVTPQDWSRDPYLVCILLSLAQIQWRSDTTGQPRFYLVRLLVTHRDEQENAYAYKTDIPSQLLECLKFPSRPMDDFVFPFITVAKVAFEPYETFGGRAVEALIGSQYRSSTA</sequence>
<reference evidence="1 2" key="1">
    <citation type="submission" date="2020-01" db="EMBL/GenBank/DDBJ databases">
        <title>Identification and distribution of gene clusters putatively required for synthesis of sphingolipid metabolism inhibitors in phylogenetically diverse species of the filamentous fungus Fusarium.</title>
        <authorList>
            <person name="Kim H.-S."/>
            <person name="Busman M."/>
            <person name="Brown D.W."/>
            <person name="Divon H."/>
            <person name="Uhlig S."/>
            <person name="Proctor R.H."/>
        </authorList>
    </citation>
    <scope>NUCLEOTIDE SEQUENCE [LARGE SCALE GENOMIC DNA]</scope>
    <source>
        <strain evidence="1 2">NRRL 13308</strain>
    </source>
</reference>
<dbReference type="EMBL" id="JAADJF010000035">
    <property type="protein sequence ID" value="KAF4443027.1"/>
    <property type="molecule type" value="Genomic_DNA"/>
</dbReference>
<dbReference type="AlphaFoldDB" id="A0A8H4NZA3"/>
<proteinExistence type="predicted"/>